<reference evidence="1 2" key="1">
    <citation type="journal article" date="2016" name="Nat. Commun.">
        <title>Thousands of microbial genomes shed light on interconnected biogeochemical processes in an aquifer system.</title>
        <authorList>
            <person name="Anantharaman K."/>
            <person name="Brown C.T."/>
            <person name="Hug L.A."/>
            <person name="Sharon I."/>
            <person name="Castelle C.J."/>
            <person name="Probst A.J."/>
            <person name="Thomas B.C."/>
            <person name="Singh A."/>
            <person name="Wilkins M.J."/>
            <person name="Karaoz U."/>
            <person name="Brodie E.L."/>
            <person name="Williams K.H."/>
            <person name="Hubbard S.S."/>
            <person name="Banfield J.F."/>
        </authorList>
    </citation>
    <scope>NUCLEOTIDE SEQUENCE [LARGE SCALE GENOMIC DNA]</scope>
</reference>
<sequence>MIFMTDIECPLMKLNEGDMVVNAYKPPLFLNPASADTFRTNCSQCPTGFMDFTESQATPLADDTTRYQAVIETVIAVKACPSIPSSLNGIVVVIE</sequence>
<name>A0A1F7IAT9_9BACT</name>
<organism evidence="1 2">
    <name type="scientific">Candidatus Roizmanbacteria bacterium RIFCSPLOWO2_01_FULL_37_12</name>
    <dbReference type="NCBI Taxonomy" id="1802056"/>
    <lineage>
        <taxon>Bacteria</taxon>
        <taxon>Candidatus Roizmaniibacteriota</taxon>
    </lineage>
</organism>
<evidence type="ECO:0000313" key="1">
    <source>
        <dbReference type="EMBL" id="OGK40476.1"/>
    </source>
</evidence>
<evidence type="ECO:0000313" key="2">
    <source>
        <dbReference type="Proteomes" id="UP000177698"/>
    </source>
</evidence>
<dbReference type="STRING" id="1802056.A2954_06340"/>
<comment type="caution">
    <text evidence="1">The sequence shown here is derived from an EMBL/GenBank/DDBJ whole genome shotgun (WGS) entry which is preliminary data.</text>
</comment>
<accession>A0A1F7IAT9</accession>
<dbReference type="EMBL" id="MGAG01000025">
    <property type="protein sequence ID" value="OGK40476.1"/>
    <property type="molecule type" value="Genomic_DNA"/>
</dbReference>
<proteinExistence type="predicted"/>
<dbReference type="Proteomes" id="UP000177698">
    <property type="component" value="Unassembled WGS sequence"/>
</dbReference>
<protein>
    <submittedName>
        <fullName evidence="1">Uncharacterized protein</fullName>
    </submittedName>
</protein>
<dbReference type="AlphaFoldDB" id="A0A1F7IAT9"/>
<gene>
    <name evidence="1" type="ORF">A2954_06340</name>
</gene>